<dbReference type="SUPFAM" id="SSF52343">
    <property type="entry name" value="Ferredoxin reductase-like, C-terminal NADP-linked domain"/>
    <property type="match status" value="1"/>
</dbReference>
<proteinExistence type="predicted"/>
<dbReference type="PANTHER" id="PTHR19384:SF84">
    <property type="entry name" value="METHIONINE SYNTHASE REDUCTASE"/>
    <property type="match status" value="1"/>
</dbReference>
<dbReference type="OrthoDB" id="1856718at2759"/>
<dbReference type="PRINTS" id="PR00371">
    <property type="entry name" value="FPNCR"/>
</dbReference>
<dbReference type="FunFam" id="1.20.990.10:FF:000007">
    <property type="entry name" value="Methionine synthase reductase"/>
    <property type="match status" value="1"/>
</dbReference>
<evidence type="ECO:0000256" key="3">
    <source>
        <dbReference type="ARBA" id="ARBA00022605"/>
    </source>
</evidence>
<keyword evidence="7" id="KW-0274">FAD</keyword>
<evidence type="ECO:0000256" key="10">
    <source>
        <dbReference type="ARBA" id="ARBA00023167"/>
    </source>
</evidence>
<dbReference type="GO" id="GO:0050667">
    <property type="term" value="P:homocysteine metabolic process"/>
    <property type="evidence" value="ECO:0007669"/>
    <property type="project" value="TreeGrafter"/>
</dbReference>
<dbReference type="Proteomes" id="UP000770717">
    <property type="component" value="Unassembled WGS sequence"/>
</dbReference>
<evidence type="ECO:0000256" key="9">
    <source>
        <dbReference type="ARBA" id="ARBA00023002"/>
    </source>
</evidence>
<evidence type="ECO:0000256" key="12">
    <source>
        <dbReference type="ARBA" id="ARBA00040659"/>
    </source>
</evidence>
<evidence type="ECO:0000256" key="5">
    <source>
        <dbReference type="ARBA" id="ARBA00022643"/>
    </source>
</evidence>
<dbReference type="SUPFAM" id="SSF52218">
    <property type="entry name" value="Flavoproteins"/>
    <property type="match status" value="1"/>
</dbReference>
<dbReference type="Pfam" id="PF00175">
    <property type="entry name" value="NAD_binding_1"/>
    <property type="match status" value="1"/>
</dbReference>
<evidence type="ECO:0000256" key="2">
    <source>
        <dbReference type="ARBA" id="ARBA00001974"/>
    </source>
</evidence>
<dbReference type="SUPFAM" id="SSF63380">
    <property type="entry name" value="Riboflavin synthase domain-like"/>
    <property type="match status" value="1"/>
</dbReference>
<keyword evidence="8" id="KW-0521">NADP</keyword>
<keyword evidence="5" id="KW-0288">FMN</keyword>
<dbReference type="Pfam" id="PF00258">
    <property type="entry name" value="Flavodoxin_1"/>
    <property type="match status" value="1"/>
</dbReference>
<sequence length="689" mass="76419">MSGALRRRFLLLYGTQKGQSQAIAEEISQQAEQYGFVADVVSLKDVNTFSLENEKDPVVFVISTTGTGDPPDAALKFVKTIRNKELPDDHFVHLRYGLLALGDSEYTYFCNGGKVVDQRLEELGAKHFYDTGYADDCVGLEMVVDPWIKGLWDALDREFLCRAGSTKTIKVSNDATNGNKNIMEVPGNLDLHLQTMSLEGEPGTNGTSLNKAVSDAGSIEHSLVHSVPPLCQCSLNIPALPPPFLDAVILDSVAKGTDLRRLHPEDEMFSVPIRQAKRLTTKDAVKTTLMLELDIANTTIDLQPGDSFSIVCPNPPGEVTDLIDKLGLSDKKDRQVHLTVKSGTKKRGAVVPGYIPENCSLESLLTWCLEIRAAPKKAFLRALADCTSDAAEKRRLLELCSKQGGSDYNGFIRDRAISVLDLLNTFPSCRPPLDLLVEHLPKLQPRSYSAASSTLFHPGKLFFLFNVMSFEACSGRTLPRKGVCTGWLADLARGYVEESEPAAITGGEPQITMFMRPSTLFRLPPDSSVPMIMVGPGTGIAPYIGFLQHRETQRRQKQECVFGDTWLFFGCRSHQKDYLFREELRRFVENGTLTRLEVSFSREPPGTTNDRGPKYVQDNLRLFSRDVVRILTKENGCFYVCGDAKNMAQDVNTALVDILCAELGVDKLEAMKTLASLKSERRYLQDIWG</sequence>
<dbReference type="GO" id="GO:0050660">
    <property type="term" value="F:flavin adenine dinucleotide binding"/>
    <property type="evidence" value="ECO:0007669"/>
    <property type="project" value="TreeGrafter"/>
</dbReference>
<keyword evidence="9" id="KW-0560">Oxidoreductase</keyword>
<dbReference type="GO" id="GO:0009086">
    <property type="term" value="P:methionine biosynthetic process"/>
    <property type="evidence" value="ECO:0007669"/>
    <property type="project" value="UniProtKB-KW"/>
</dbReference>
<dbReference type="CDD" id="cd06203">
    <property type="entry name" value="methionine_synthase_red"/>
    <property type="match status" value="1"/>
</dbReference>
<dbReference type="Gene3D" id="3.40.50.360">
    <property type="match status" value="1"/>
</dbReference>
<comment type="cofactor">
    <cofactor evidence="2">
        <name>FAD</name>
        <dbReference type="ChEBI" id="CHEBI:57692"/>
    </cofactor>
</comment>
<keyword evidence="6" id="KW-0949">S-adenosyl-L-methionine</keyword>
<dbReference type="PRINTS" id="PR00369">
    <property type="entry name" value="FLAVODOXIN"/>
</dbReference>
<dbReference type="InterPro" id="IPR001094">
    <property type="entry name" value="Flavdoxin-like"/>
</dbReference>
<dbReference type="EMBL" id="WNTK01002661">
    <property type="protein sequence ID" value="KAG9465814.1"/>
    <property type="molecule type" value="Genomic_DNA"/>
</dbReference>
<gene>
    <name evidence="15" type="ORF">GDO78_017700</name>
</gene>
<dbReference type="AlphaFoldDB" id="A0A8J6BIQ9"/>
<dbReference type="PROSITE" id="PS51384">
    <property type="entry name" value="FAD_FR"/>
    <property type="match status" value="1"/>
</dbReference>
<dbReference type="GO" id="GO:0030586">
    <property type="term" value="F:[methionine synthase] reductase (NADPH) activity"/>
    <property type="evidence" value="ECO:0007669"/>
    <property type="project" value="UniProtKB-EC"/>
</dbReference>
<evidence type="ECO:0000313" key="15">
    <source>
        <dbReference type="EMBL" id="KAG9465814.1"/>
    </source>
</evidence>
<evidence type="ECO:0000256" key="7">
    <source>
        <dbReference type="ARBA" id="ARBA00022827"/>
    </source>
</evidence>
<evidence type="ECO:0000256" key="1">
    <source>
        <dbReference type="ARBA" id="ARBA00001917"/>
    </source>
</evidence>
<dbReference type="GO" id="GO:0005829">
    <property type="term" value="C:cytosol"/>
    <property type="evidence" value="ECO:0007669"/>
    <property type="project" value="TreeGrafter"/>
</dbReference>
<dbReference type="InterPro" id="IPR001433">
    <property type="entry name" value="OxRdtase_FAD/NAD-bd"/>
</dbReference>
<organism evidence="15 16">
    <name type="scientific">Eleutherodactylus coqui</name>
    <name type="common">Puerto Rican coqui</name>
    <dbReference type="NCBI Taxonomy" id="57060"/>
    <lineage>
        <taxon>Eukaryota</taxon>
        <taxon>Metazoa</taxon>
        <taxon>Chordata</taxon>
        <taxon>Craniata</taxon>
        <taxon>Vertebrata</taxon>
        <taxon>Euteleostomi</taxon>
        <taxon>Amphibia</taxon>
        <taxon>Batrachia</taxon>
        <taxon>Anura</taxon>
        <taxon>Neobatrachia</taxon>
        <taxon>Hyloidea</taxon>
        <taxon>Eleutherodactylidae</taxon>
        <taxon>Eleutherodactylinae</taxon>
        <taxon>Eleutherodactylus</taxon>
        <taxon>Eleutherodactylus</taxon>
    </lineage>
</organism>
<keyword evidence="4" id="KW-0285">Flavoprotein</keyword>
<dbReference type="InterPro" id="IPR003097">
    <property type="entry name" value="CysJ-like_FAD-binding"/>
</dbReference>
<dbReference type="InterPro" id="IPR039261">
    <property type="entry name" value="FNR_nucleotide-bd"/>
</dbReference>
<dbReference type="PANTHER" id="PTHR19384">
    <property type="entry name" value="NITRIC OXIDE SYNTHASE-RELATED"/>
    <property type="match status" value="1"/>
</dbReference>
<dbReference type="InterPro" id="IPR017938">
    <property type="entry name" value="Riboflavin_synthase-like_b-brl"/>
</dbReference>
<comment type="cofactor">
    <cofactor evidence="1">
        <name>FMN</name>
        <dbReference type="ChEBI" id="CHEBI:58210"/>
    </cofactor>
</comment>
<evidence type="ECO:0000313" key="16">
    <source>
        <dbReference type="Proteomes" id="UP000770717"/>
    </source>
</evidence>
<dbReference type="Gene3D" id="3.40.50.80">
    <property type="entry name" value="Nucleotide-binding domain of ferredoxin-NADP reductase (FNR) module"/>
    <property type="match status" value="1"/>
</dbReference>
<name>A0A8J6BIQ9_ELECQ</name>
<evidence type="ECO:0000256" key="11">
    <source>
        <dbReference type="ARBA" id="ARBA00039088"/>
    </source>
</evidence>
<keyword evidence="10" id="KW-0486">Methionine biosynthesis</keyword>
<protein>
    <recommendedName>
        <fullName evidence="12">Methionine synthase reductase</fullName>
        <ecNumber evidence="11">1.16.1.8</ecNumber>
    </recommendedName>
</protein>
<dbReference type="EC" id="1.16.1.8" evidence="11"/>
<evidence type="ECO:0000259" key="13">
    <source>
        <dbReference type="PROSITE" id="PS50902"/>
    </source>
</evidence>
<dbReference type="InterPro" id="IPR017927">
    <property type="entry name" value="FAD-bd_FR_type"/>
</dbReference>
<feature type="domain" description="Flavodoxin-like" evidence="13">
    <location>
        <begin position="9"/>
        <end position="152"/>
    </location>
</feature>
<dbReference type="FunFam" id="3.40.50.360:FF:000059">
    <property type="entry name" value="5-methyltetrahydrofolate-homocysteine methyltransferase reductase"/>
    <property type="match status" value="1"/>
</dbReference>
<reference evidence="15" key="1">
    <citation type="thesis" date="2020" institute="ProQuest LLC" country="789 East Eisenhower Parkway, Ann Arbor, MI, USA">
        <title>Comparative Genomics and Chromosome Evolution.</title>
        <authorList>
            <person name="Mudd A.B."/>
        </authorList>
    </citation>
    <scope>NUCLEOTIDE SEQUENCE</scope>
    <source>
        <strain evidence="15">HN-11 Male</strain>
        <tissue evidence="15">Kidney and liver</tissue>
    </source>
</reference>
<keyword evidence="16" id="KW-1185">Reference proteome</keyword>
<evidence type="ECO:0000256" key="6">
    <source>
        <dbReference type="ARBA" id="ARBA00022691"/>
    </source>
</evidence>
<dbReference type="InterPro" id="IPR029039">
    <property type="entry name" value="Flavoprotein-like_sf"/>
</dbReference>
<evidence type="ECO:0000256" key="8">
    <source>
        <dbReference type="ARBA" id="ARBA00022857"/>
    </source>
</evidence>
<feature type="domain" description="FAD-binding FR-type" evidence="14">
    <location>
        <begin position="266"/>
        <end position="524"/>
    </location>
</feature>
<dbReference type="FunFam" id="3.40.50.80:FF:000018">
    <property type="entry name" value="NADPH--cytochrome P450 reductase"/>
    <property type="match status" value="1"/>
</dbReference>
<dbReference type="Gene3D" id="2.40.30.10">
    <property type="entry name" value="Translation factors"/>
    <property type="match status" value="1"/>
</dbReference>
<keyword evidence="3" id="KW-0028">Amino-acid biosynthesis</keyword>
<dbReference type="Gene3D" id="1.20.990.10">
    <property type="entry name" value="NADPH-cytochrome p450 Reductase, Chain A, domain 3"/>
    <property type="match status" value="2"/>
</dbReference>
<evidence type="ECO:0000256" key="4">
    <source>
        <dbReference type="ARBA" id="ARBA00022630"/>
    </source>
</evidence>
<comment type="caution">
    <text evidence="15">The sequence shown here is derived from an EMBL/GenBank/DDBJ whole genome shotgun (WGS) entry which is preliminary data.</text>
</comment>
<accession>A0A8J6BIQ9</accession>
<dbReference type="GO" id="GO:0010181">
    <property type="term" value="F:FMN binding"/>
    <property type="evidence" value="ECO:0007669"/>
    <property type="project" value="InterPro"/>
</dbReference>
<dbReference type="InterPro" id="IPR008254">
    <property type="entry name" value="Flavodoxin/NO_synth"/>
</dbReference>
<dbReference type="InterPro" id="IPR001709">
    <property type="entry name" value="Flavoprot_Pyr_Nucl_cyt_Rdtase"/>
</dbReference>
<dbReference type="PROSITE" id="PS50902">
    <property type="entry name" value="FLAVODOXIN_LIKE"/>
    <property type="match status" value="1"/>
</dbReference>
<dbReference type="Pfam" id="PF00667">
    <property type="entry name" value="FAD_binding_1"/>
    <property type="match status" value="1"/>
</dbReference>
<evidence type="ECO:0000259" key="14">
    <source>
        <dbReference type="PROSITE" id="PS51384"/>
    </source>
</evidence>
<dbReference type="InterPro" id="IPR023173">
    <property type="entry name" value="NADPH_Cyt_P450_Rdtase_alpha"/>
</dbReference>